<dbReference type="Proteomes" id="UP000064525">
    <property type="component" value="Chromosome I"/>
</dbReference>
<name>A0A0S4PZQ6_9HELI</name>
<dbReference type="Pfam" id="PF00596">
    <property type="entry name" value="Aldolase_II"/>
    <property type="match status" value="1"/>
</dbReference>
<gene>
    <name evidence="4" type="ORF">BN2458_PEG1819</name>
</gene>
<dbReference type="AlphaFoldDB" id="A0A0S4PZQ6"/>
<reference evidence="5" key="1">
    <citation type="submission" date="2015-11" db="EMBL/GenBank/DDBJ databases">
        <authorList>
            <person name="Anvar S.Y."/>
        </authorList>
    </citation>
    <scope>NUCLEOTIDE SEQUENCE [LARGE SCALE GENOMIC DNA]</scope>
</reference>
<dbReference type="InterPro" id="IPR036409">
    <property type="entry name" value="Aldolase_II/adducin_N_sf"/>
</dbReference>
<dbReference type="PANTHER" id="PTHR22789">
    <property type="entry name" value="FUCULOSE PHOSPHATE ALDOLASE"/>
    <property type="match status" value="1"/>
</dbReference>
<keyword evidence="2" id="KW-0456">Lyase</keyword>
<dbReference type="InterPro" id="IPR001303">
    <property type="entry name" value="Aldolase_II/adducin_N"/>
</dbReference>
<dbReference type="GO" id="GO:0046872">
    <property type="term" value="F:metal ion binding"/>
    <property type="evidence" value="ECO:0007669"/>
    <property type="project" value="UniProtKB-KW"/>
</dbReference>
<sequence length="228" mass="26372">MLICGGFLHHCLQNATIYPMDIHTSQAHSKLIADIAHISLAMFKKGFFGIFHGAISARVSKNRFIINKQQVIFDNLSEDSMIMLYQKQDYRWKEASLHTPIHAAIYKDFSEAKFIAYAMPPYLVSYSLKYDTLEPKDYFGYKFLAPRIDIFDPKDYDSWSEQSDTDITRYFKEHSHSFMLIKGYGVYVYARDLYTLAKVIALIENSCKIAHLNADLGEIFQASPKYDV</sequence>
<dbReference type="SUPFAM" id="SSF53639">
    <property type="entry name" value="AraD/HMP-PK domain-like"/>
    <property type="match status" value="1"/>
</dbReference>
<dbReference type="KEGG" id="hty:BN2458_PEG1819"/>
<accession>A0A0S4PZQ6</accession>
<dbReference type="SMART" id="SM01007">
    <property type="entry name" value="Aldolase_II"/>
    <property type="match status" value="1"/>
</dbReference>
<dbReference type="PATRIC" id="fig|76936.10.peg.1774"/>
<dbReference type="GO" id="GO:0016832">
    <property type="term" value="F:aldehyde-lyase activity"/>
    <property type="evidence" value="ECO:0007669"/>
    <property type="project" value="TreeGrafter"/>
</dbReference>
<dbReference type="Gene3D" id="3.40.225.10">
    <property type="entry name" value="Class II aldolase/adducin N-terminal domain"/>
    <property type="match status" value="1"/>
</dbReference>
<proteinExistence type="predicted"/>
<dbReference type="GO" id="GO:0019323">
    <property type="term" value="P:pentose catabolic process"/>
    <property type="evidence" value="ECO:0007669"/>
    <property type="project" value="TreeGrafter"/>
</dbReference>
<dbReference type="GO" id="GO:0005829">
    <property type="term" value="C:cytosol"/>
    <property type="evidence" value="ECO:0007669"/>
    <property type="project" value="TreeGrafter"/>
</dbReference>
<evidence type="ECO:0000313" key="4">
    <source>
        <dbReference type="EMBL" id="CUU40702.1"/>
    </source>
</evidence>
<organism evidence="4 5">
    <name type="scientific">Helicobacter typhlonius</name>
    <dbReference type="NCBI Taxonomy" id="76936"/>
    <lineage>
        <taxon>Bacteria</taxon>
        <taxon>Pseudomonadati</taxon>
        <taxon>Campylobacterota</taxon>
        <taxon>Epsilonproteobacteria</taxon>
        <taxon>Campylobacterales</taxon>
        <taxon>Helicobacteraceae</taxon>
        <taxon>Helicobacter</taxon>
    </lineage>
</organism>
<dbReference type="NCBIfam" id="NF004492">
    <property type="entry name" value="PRK05834.1"/>
    <property type="match status" value="1"/>
</dbReference>
<evidence type="ECO:0000259" key="3">
    <source>
        <dbReference type="SMART" id="SM01007"/>
    </source>
</evidence>
<protein>
    <recommendedName>
        <fullName evidence="3">Class II aldolase/adducin N-terminal domain-containing protein</fullName>
    </recommendedName>
</protein>
<evidence type="ECO:0000256" key="1">
    <source>
        <dbReference type="ARBA" id="ARBA00022723"/>
    </source>
</evidence>
<dbReference type="PANTHER" id="PTHR22789:SF0">
    <property type="entry name" value="3-OXO-TETRONATE 4-PHOSPHATE DECARBOXYLASE-RELATED"/>
    <property type="match status" value="1"/>
</dbReference>
<evidence type="ECO:0000256" key="2">
    <source>
        <dbReference type="ARBA" id="ARBA00023239"/>
    </source>
</evidence>
<evidence type="ECO:0000313" key="5">
    <source>
        <dbReference type="Proteomes" id="UP000064525"/>
    </source>
</evidence>
<feature type="domain" description="Class II aldolase/adducin N-terminal" evidence="3">
    <location>
        <begin position="33"/>
        <end position="211"/>
    </location>
</feature>
<keyword evidence="1" id="KW-0479">Metal-binding</keyword>
<dbReference type="InterPro" id="IPR050197">
    <property type="entry name" value="Aldolase_class_II_sugar_metab"/>
</dbReference>
<dbReference type="EMBL" id="LN907858">
    <property type="protein sequence ID" value="CUU40702.1"/>
    <property type="molecule type" value="Genomic_DNA"/>
</dbReference>